<dbReference type="EMBL" id="AP021853">
    <property type="protein sequence ID" value="BBN97474.1"/>
    <property type="molecule type" value="Genomic_DNA"/>
</dbReference>
<reference evidence="1 2" key="1">
    <citation type="submission" date="2019-09" db="EMBL/GenBank/DDBJ databases">
        <title>Complete genome sequence of Sporolactobacillus terrae 70-3.</title>
        <authorList>
            <person name="Tanaka N."/>
            <person name="Shiwa Y."/>
            <person name="Fujita N."/>
            <person name="Tanasupawat S."/>
        </authorList>
    </citation>
    <scope>NUCLEOTIDE SEQUENCE [LARGE SCALE GENOMIC DNA]</scope>
    <source>
        <strain evidence="1 2">70-3</strain>
    </source>
</reference>
<name>A0A5K7WV20_9BACL</name>
<proteinExistence type="predicted"/>
<protein>
    <submittedName>
        <fullName evidence="1">Uncharacterized protein</fullName>
    </submittedName>
</protein>
<sequence>MNKAESYFIDGYQLKNSAWVTNDKSLIINADPDKDFEYRSIIISKEEIRSLYQAILDEEEESTDAEDD</sequence>
<dbReference type="RefSeq" id="WP_152080056.1">
    <property type="nucleotide sequence ID" value="NZ_AP021853.1"/>
</dbReference>
<dbReference type="Proteomes" id="UP000326951">
    <property type="component" value="Chromosome"/>
</dbReference>
<gene>
    <name evidence="1" type="ORF">St703_01790</name>
</gene>
<accession>A0A5K7WV20</accession>
<evidence type="ECO:0000313" key="1">
    <source>
        <dbReference type="EMBL" id="BBN97474.1"/>
    </source>
</evidence>
<organism evidence="1 2">
    <name type="scientific">Sporolactobacillus terrae</name>
    <dbReference type="NCBI Taxonomy" id="269673"/>
    <lineage>
        <taxon>Bacteria</taxon>
        <taxon>Bacillati</taxon>
        <taxon>Bacillota</taxon>
        <taxon>Bacilli</taxon>
        <taxon>Bacillales</taxon>
        <taxon>Sporolactobacillaceae</taxon>
        <taxon>Sporolactobacillus</taxon>
    </lineage>
</organism>
<dbReference type="AlphaFoldDB" id="A0A5K7WV20"/>
<evidence type="ECO:0000313" key="2">
    <source>
        <dbReference type="Proteomes" id="UP000326951"/>
    </source>
</evidence>